<dbReference type="PROSITE" id="PS50943">
    <property type="entry name" value="HTH_CROC1"/>
    <property type="match status" value="1"/>
</dbReference>
<dbReference type="Pfam" id="PF00717">
    <property type="entry name" value="Peptidase_S24"/>
    <property type="match status" value="1"/>
</dbReference>
<dbReference type="Proteomes" id="UP000315037">
    <property type="component" value="Unassembled WGS sequence"/>
</dbReference>
<accession>A0A506UKG0</accession>
<dbReference type="InterPro" id="IPR001387">
    <property type="entry name" value="Cro/C1-type_HTH"/>
</dbReference>
<evidence type="ECO:0000256" key="1">
    <source>
        <dbReference type="SAM" id="MobiDB-lite"/>
    </source>
</evidence>
<feature type="region of interest" description="Disordered" evidence="1">
    <location>
        <begin position="200"/>
        <end position="245"/>
    </location>
</feature>
<dbReference type="InterPro" id="IPR015927">
    <property type="entry name" value="Peptidase_S24_S26A/B/C"/>
</dbReference>
<comment type="caution">
    <text evidence="3">The sequence shown here is derived from an EMBL/GenBank/DDBJ whole genome shotgun (WGS) entry which is preliminary data.</text>
</comment>
<feature type="domain" description="HTH cro/C1-type" evidence="2">
    <location>
        <begin position="13"/>
        <end position="68"/>
    </location>
</feature>
<dbReference type="CDD" id="cd00093">
    <property type="entry name" value="HTH_XRE"/>
    <property type="match status" value="1"/>
</dbReference>
<dbReference type="GO" id="GO:0003677">
    <property type="term" value="F:DNA binding"/>
    <property type="evidence" value="ECO:0007669"/>
    <property type="project" value="InterPro"/>
</dbReference>
<sequence length="266" mass="29719">MVLSSTTPLQRQITQRMAQAGYTQHTLALAAGVGQTYIRDILSGRSREPRPSKLTLIAEALNCTLPDLLEEENAFRPPSVPEWEVEVRGSVQAGMWRESTEWPISDRFRVALPTEAQWRDRAPYGLLVEGLSMNLIFPPGTIAVVVNFSEARRQPQNGDYVVVARRDPFGDSYEATIKALQLCGDGRVLLWPRSTAPEFQTPLELPPLPSRNSSRTQDALARKQASQDWDQDFFAEETEHDPAGAPDVIVQGLVIGYYSPQPRAEF</sequence>
<evidence type="ECO:0000259" key="2">
    <source>
        <dbReference type="PROSITE" id="PS50943"/>
    </source>
</evidence>
<keyword evidence="4" id="KW-1185">Reference proteome</keyword>
<gene>
    <name evidence="3" type="ORF">E3202_04265</name>
</gene>
<proteinExistence type="predicted"/>
<reference evidence="3 4" key="1">
    <citation type="submission" date="2019-03" db="EMBL/GenBank/DDBJ databases">
        <title>The complete genome sequence of Neokomagataea sp. Jb2 NBRC113641.</title>
        <authorList>
            <person name="Chua K.-O."/>
            <person name="Chan K.-G."/>
            <person name="See-Too W.-S."/>
        </authorList>
    </citation>
    <scope>NUCLEOTIDE SEQUENCE [LARGE SCALE GENOMIC DNA]</scope>
    <source>
        <strain evidence="3 4">Jb2</strain>
    </source>
</reference>
<dbReference type="InterPro" id="IPR036286">
    <property type="entry name" value="LexA/Signal_pep-like_sf"/>
</dbReference>
<evidence type="ECO:0000313" key="4">
    <source>
        <dbReference type="Proteomes" id="UP000315037"/>
    </source>
</evidence>
<dbReference type="RefSeq" id="WP_165600542.1">
    <property type="nucleotide sequence ID" value="NZ_SORZ01000002.1"/>
</dbReference>
<dbReference type="SUPFAM" id="SSF51306">
    <property type="entry name" value="LexA/Signal peptidase"/>
    <property type="match status" value="1"/>
</dbReference>
<dbReference type="Gene3D" id="1.10.260.40">
    <property type="entry name" value="lambda repressor-like DNA-binding domains"/>
    <property type="match status" value="1"/>
</dbReference>
<dbReference type="AlphaFoldDB" id="A0A506UKG0"/>
<dbReference type="Pfam" id="PF01381">
    <property type="entry name" value="HTH_3"/>
    <property type="match status" value="1"/>
</dbReference>
<feature type="compositionally biased region" description="Acidic residues" evidence="1">
    <location>
        <begin position="229"/>
        <end position="239"/>
    </location>
</feature>
<protein>
    <submittedName>
        <fullName evidence="3">Helix-turn-helix domain-containing protein</fullName>
    </submittedName>
</protein>
<dbReference type="CDD" id="cd06529">
    <property type="entry name" value="S24_LexA-like"/>
    <property type="match status" value="1"/>
</dbReference>
<evidence type="ECO:0000313" key="3">
    <source>
        <dbReference type="EMBL" id="TPW33819.1"/>
    </source>
</evidence>
<dbReference type="EMBL" id="SORZ01000002">
    <property type="protein sequence ID" value="TPW33819.1"/>
    <property type="molecule type" value="Genomic_DNA"/>
</dbReference>
<dbReference type="SUPFAM" id="SSF47413">
    <property type="entry name" value="lambda repressor-like DNA-binding domains"/>
    <property type="match status" value="1"/>
</dbReference>
<organism evidence="3 4">
    <name type="scientific">Oecophyllibacter saccharovorans</name>
    <dbReference type="NCBI Taxonomy" id="2558360"/>
    <lineage>
        <taxon>Bacteria</taxon>
        <taxon>Pseudomonadati</taxon>
        <taxon>Pseudomonadota</taxon>
        <taxon>Alphaproteobacteria</taxon>
        <taxon>Acetobacterales</taxon>
        <taxon>Acetobacteraceae</taxon>
        <taxon>Oecophyllibacter</taxon>
    </lineage>
</organism>
<dbReference type="InterPro" id="IPR039418">
    <property type="entry name" value="LexA-like"/>
</dbReference>
<name>A0A506UKG0_9PROT</name>
<dbReference type="InterPro" id="IPR010982">
    <property type="entry name" value="Lambda_DNA-bd_dom_sf"/>
</dbReference>
<dbReference type="Gene3D" id="2.10.109.10">
    <property type="entry name" value="Umud Fragment, subunit A"/>
    <property type="match status" value="1"/>
</dbReference>
<dbReference type="SMART" id="SM00530">
    <property type="entry name" value="HTH_XRE"/>
    <property type="match status" value="1"/>
</dbReference>